<feature type="non-terminal residue" evidence="2">
    <location>
        <position position="1"/>
    </location>
</feature>
<keyword evidence="3" id="KW-1185">Reference proteome</keyword>
<gene>
    <name evidence="2" type="ORF">GMARGA_LOCUS23066</name>
</gene>
<comment type="caution">
    <text evidence="2">The sequence shown here is derived from an EMBL/GenBank/DDBJ whole genome shotgun (WGS) entry which is preliminary data.</text>
</comment>
<feature type="region of interest" description="Disordered" evidence="1">
    <location>
        <begin position="1"/>
        <end position="31"/>
    </location>
</feature>
<dbReference type="Proteomes" id="UP000789901">
    <property type="component" value="Unassembled WGS sequence"/>
</dbReference>
<dbReference type="EMBL" id="CAJVQB010023003">
    <property type="protein sequence ID" value="CAG8800867.1"/>
    <property type="molecule type" value="Genomic_DNA"/>
</dbReference>
<protein>
    <submittedName>
        <fullName evidence="2">41700_t:CDS:1</fullName>
    </submittedName>
</protein>
<evidence type="ECO:0000313" key="2">
    <source>
        <dbReference type="EMBL" id="CAG8800867.1"/>
    </source>
</evidence>
<organism evidence="2 3">
    <name type="scientific">Gigaspora margarita</name>
    <dbReference type="NCBI Taxonomy" id="4874"/>
    <lineage>
        <taxon>Eukaryota</taxon>
        <taxon>Fungi</taxon>
        <taxon>Fungi incertae sedis</taxon>
        <taxon>Mucoromycota</taxon>
        <taxon>Glomeromycotina</taxon>
        <taxon>Glomeromycetes</taxon>
        <taxon>Diversisporales</taxon>
        <taxon>Gigasporaceae</taxon>
        <taxon>Gigaspora</taxon>
    </lineage>
</organism>
<reference evidence="2 3" key="1">
    <citation type="submission" date="2021-06" db="EMBL/GenBank/DDBJ databases">
        <authorList>
            <person name="Kallberg Y."/>
            <person name="Tangrot J."/>
            <person name="Rosling A."/>
        </authorList>
    </citation>
    <scope>NUCLEOTIDE SEQUENCE [LARGE SCALE GENOMIC DNA]</scope>
    <source>
        <strain evidence="2 3">120-4 pot B 10/14</strain>
    </source>
</reference>
<name>A0ABN7VV47_GIGMA</name>
<accession>A0ABN7VV47</accession>
<evidence type="ECO:0000256" key="1">
    <source>
        <dbReference type="SAM" id="MobiDB-lite"/>
    </source>
</evidence>
<evidence type="ECO:0000313" key="3">
    <source>
        <dbReference type="Proteomes" id="UP000789901"/>
    </source>
</evidence>
<sequence length="53" mass="6044">RSDAMATINEEQDPKINGEAARTLNPRPFTNDEMKIEKEYKGASIQKYNNMAI</sequence>
<proteinExistence type="predicted"/>